<feature type="transmembrane region" description="Helical" evidence="5">
    <location>
        <begin position="271"/>
        <end position="291"/>
    </location>
</feature>
<dbReference type="GeneTree" id="ENSGT00940000166636"/>
<feature type="transmembrane region" description="Helical" evidence="5">
    <location>
        <begin position="202"/>
        <end position="221"/>
    </location>
</feature>
<gene>
    <name evidence="7" type="primary">slc38a5b</name>
</gene>
<feature type="transmembrane region" description="Helical" evidence="5">
    <location>
        <begin position="421"/>
        <end position="441"/>
    </location>
</feature>
<keyword evidence="2 5" id="KW-0812">Transmembrane</keyword>
<feature type="domain" description="Amino acid transporter transmembrane" evidence="6">
    <location>
        <begin position="55"/>
        <end position="435"/>
    </location>
</feature>
<dbReference type="Proteomes" id="UP000694546">
    <property type="component" value="Chromosome 16"/>
</dbReference>
<sequence length="451" mass="50693">MIDKGIWFLEFVRWLNVLLLLLLLLLFRIQPEEEAFLPEKSDGFKKQQFTDFEGKTSFGMSAFNLSNAIMGSGILGLSYAMSNTGIVLFPILLTAIACLSSYSVHLLLQSAGVVGIRAYEQLGLRAFGQVGKIIAAVIITLHNIGAMSSYLFIVKFELPLVIQAFLGQTSSSEEWYMNGNYLIVIVSVLIILPLALMKHLGYLGYTSGFSLTCMVFFLSSVRYYYGMLSFCIMIITYHIFMFNIFLFHLFHDIRINPYLRTSRRMQGIANVSILGMFVMYLLTAIFGYLTFYVNTESELLHTYSKVDPLDTLILCVRVAVLVAVTLTVPVVLFPIRRALLQLLFPEKPFHWARHVAIAVCLLFCVNLLVILVPNIRDIFGIIGATTAPCLIFILPGLFYIRIVPIEQEPMSSRPKIQAACFTALGFVFMVMSLTFIGIDWMSGEKRSAGGH</sequence>
<reference evidence="7" key="2">
    <citation type="submission" date="2025-09" db="UniProtKB">
        <authorList>
            <consortium name="Ensembl"/>
        </authorList>
    </citation>
    <scope>IDENTIFICATION</scope>
</reference>
<evidence type="ECO:0000313" key="8">
    <source>
        <dbReference type="Proteomes" id="UP000694546"/>
    </source>
</evidence>
<evidence type="ECO:0000256" key="5">
    <source>
        <dbReference type="SAM" id="Phobius"/>
    </source>
</evidence>
<feature type="transmembrane region" description="Helical" evidence="5">
    <location>
        <begin position="227"/>
        <end position="250"/>
    </location>
</feature>
<feature type="transmembrane region" description="Helical" evidence="5">
    <location>
        <begin position="6"/>
        <end position="27"/>
    </location>
</feature>
<feature type="transmembrane region" description="Helical" evidence="5">
    <location>
        <begin position="62"/>
        <end position="81"/>
    </location>
</feature>
<keyword evidence="3 5" id="KW-1133">Transmembrane helix</keyword>
<evidence type="ECO:0000259" key="6">
    <source>
        <dbReference type="Pfam" id="PF01490"/>
    </source>
</evidence>
<dbReference type="Ensembl" id="ENSGMOT00000032361.1">
    <property type="protein sequence ID" value="ENSGMOP00000037142.1"/>
    <property type="gene ID" value="ENSGMOG00000006365.2"/>
</dbReference>
<dbReference type="GO" id="GO:0015186">
    <property type="term" value="F:L-glutamine transmembrane transporter activity"/>
    <property type="evidence" value="ECO:0007669"/>
    <property type="project" value="TreeGrafter"/>
</dbReference>
<evidence type="ECO:0000256" key="2">
    <source>
        <dbReference type="ARBA" id="ARBA00022692"/>
    </source>
</evidence>
<dbReference type="PANTHER" id="PTHR22950">
    <property type="entry name" value="AMINO ACID TRANSPORTER"/>
    <property type="match status" value="1"/>
</dbReference>
<feature type="transmembrane region" description="Helical" evidence="5">
    <location>
        <begin position="354"/>
        <end position="372"/>
    </location>
</feature>
<proteinExistence type="predicted"/>
<feature type="transmembrane region" description="Helical" evidence="5">
    <location>
        <begin position="87"/>
        <end position="108"/>
    </location>
</feature>
<protein>
    <recommendedName>
        <fullName evidence="6">Amino acid transporter transmembrane domain-containing protein</fullName>
    </recommendedName>
</protein>
<comment type="subcellular location">
    <subcellularLocation>
        <location evidence="1">Membrane</location>
        <topology evidence="1">Multi-pass membrane protein</topology>
    </subcellularLocation>
</comment>
<feature type="transmembrane region" description="Helical" evidence="5">
    <location>
        <begin position="175"/>
        <end position="195"/>
    </location>
</feature>
<dbReference type="Pfam" id="PF01490">
    <property type="entry name" value="Aa_trans"/>
    <property type="match status" value="1"/>
</dbReference>
<feature type="transmembrane region" description="Helical" evidence="5">
    <location>
        <begin position="129"/>
        <end position="153"/>
    </location>
</feature>
<evidence type="ECO:0000313" key="7">
    <source>
        <dbReference type="Ensembl" id="ENSGMOP00000037142.1"/>
    </source>
</evidence>
<evidence type="ECO:0000256" key="1">
    <source>
        <dbReference type="ARBA" id="ARBA00004141"/>
    </source>
</evidence>
<dbReference type="GO" id="GO:0005886">
    <property type="term" value="C:plasma membrane"/>
    <property type="evidence" value="ECO:0007669"/>
    <property type="project" value="TreeGrafter"/>
</dbReference>
<evidence type="ECO:0000256" key="3">
    <source>
        <dbReference type="ARBA" id="ARBA00022989"/>
    </source>
</evidence>
<feature type="transmembrane region" description="Helical" evidence="5">
    <location>
        <begin position="311"/>
        <end position="333"/>
    </location>
</feature>
<name>A0A8C5AXV7_GADMO</name>
<dbReference type="GO" id="GO:0089709">
    <property type="term" value="P:L-histidine transmembrane transport"/>
    <property type="evidence" value="ECO:0007669"/>
    <property type="project" value="TreeGrafter"/>
</dbReference>
<organism evidence="7 8">
    <name type="scientific">Gadus morhua</name>
    <name type="common">Atlantic cod</name>
    <dbReference type="NCBI Taxonomy" id="8049"/>
    <lineage>
        <taxon>Eukaryota</taxon>
        <taxon>Metazoa</taxon>
        <taxon>Chordata</taxon>
        <taxon>Craniata</taxon>
        <taxon>Vertebrata</taxon>
        <taxon>Euteleostomi</taxon>
        <taxon>Actinopterygii</taxon>
        <taxon>Neopterygii</taxon>
        <taxon>Teleostei</taxon>
        <taxon>Neoteleostei</taxon>
        <taxon>Acanthomorphata</taxon>
        <taxon>Zeiogadaria</taxon>
        <taxon>Gadariae</taxon>
        <taxon>Gadiformes</taxon>
        <taxon>Gadoidei</taxon>
        <taxon>Gadidae</taxon>
        <taxon>Gadus</taxon>
    </lineage>
</organism>
<dbReference type="GO" id="GO:0032329">
    <property type="term" value="P:serine transport"/>
    <property type="evidence" value="ECO:0007669"/>
    <property type="project" value="TreeGrafter"/>
</dbReference>
<feature type="transmembrane region" description="Helical" evidence="5">
    <location>
        <begin position="378"/>
        <end position="400"/>
    </location>
</feature>
<evidence type="ECO:0000256" key="4">
    <source>
        <dbReference type="ARBA" id="ARBA00023136"/>
    </source>
</evidence>
<dbReference type="PANTHER" id="PTHR22950:SF74">
    <property type="entry name" value="SODIUM-COUPLED NEUTRAL AMINO ACID TRANSPORTER 5"/>
    <property type="match status" value="1"/>
</dbReference>
<keyword evidence="8" id="KW-1185">Reference proteome</keyword>
<dbReference type="GO" id="GO:0015187">
    <property type="term" value="F:glycine transmembrane transporter activity"/>
    <property type="evidence" value="ECO:0007669"/>
    <property type="project" value="TreeGrafter"/>
</dbReference>
<keyword evidence="4 5" id="KW-0472">Membrane</keyword>
<accession>A0A8C5AXV7</accession>
<reference evidence="7" key="1">
    <citation type="submission" date="2025-08" db="UniProtKB">
        <authorList>
            <consortium name="Ensembl"/>
        </authorList>
    </citation>
    <scope>IDENTIFICATION</scope>
</reference>
<dbReference type="AlphaFoldDB" id="A0A8C5AXV7"/>
<dbReference type="InterPro" id="IPR013057">
    <property type="entry name" value="AA_transpt_TM"/>
</dbReference>